<comment type="subcellular location">
    <subcellularLocation>
        <location evidence="1">Nucleus</location>
    </subcellularLocation>
</comment>
<reference evidence="7 8" key="1">
    <citation type="submission" date="2024-07" db="EMBL/GenBank/DDBJ databases">
        <title>Chromosome-level genome assembly of the water stick insect Ranatra chinensis (Heteroptera: Nepidae).</title>
        <authorList>
            <person name="Liu X."/>
        </authorList>
    </citation>
    <scope>NUCLEOTIDE SEQUENCE [LARGE SCALE GENOMIC DNA]</scope>
    <source>
        <strain evidence="7">Cailab_2021Rc</strain>
        <tissue evidence="7">Muscle</tissue>
    </source>
</reference>
<evidence type="ECO:0000256" key="2">
    <source>
        <dbReference type="ARBA" id="ARBA00022473"/>
    </source>
</evidence>
<name>A0ABD0YN96_9HEMI</name>
<protein>
    <recommendedName>
        <fullName evidence="9">Sex combs reduced</fullName>
    </recommendedName>
</protein>
<evidence type="ECO:0000256" key="4">
    <source>
        <dbReference type="ARBA" id="ARBA00023155"/>
    </source>
</evidence>
<keyword evidence="5" id="KW-0539">Nucleus</keyword>
<evidence type="ECO:0008006" key="9">
    <source>
        <dbReference type="Google" id="ProtNLM"/>
    </source>
</evidence>
<comment type="caution">
    <text evidence="7">The sequence shown here is derived from an EMBL/GenBank/DDBJ whole genome shotgun (WGS) entry which is preliminary data.</text>
</comment>
<sequence>MSSYQFVNSLASCYQQGQQPRSPAGAADYYNANVAAYSSGGCYSPQQYAAQYVQQSPAGMMDYTQLHGAAQHQRLAAAAAAGVTHLSNATTVTNLSNSTASCKFADSTTSAGGPPGGIGSPQDLSTTSQPNRSSSPLHAKSSLASPGAATPARTPTAPAAPNPQASSTSSSSSTPANNNSGNGKASGSSSNPPQIYPWMKRVHLGQSK</sequence>
<keyword evidence="3" id="KW-0238">DNA-binding</keyword>
<evidence type="ECO:0000313" key="7">
    <source>
        <dbReference type="EMBL" id="KAL1132729.1"/>
    </source>
</evidence>
<dbReference type="EMBL" id="JBFDAA010000005">
    <property type="protein sequence ID" value="KAL1132729.1"/>
    <property type="molecule type" value="Genomic_DNA"/>
</dbReference>
<gene>
    <name evidence="7" type="ORF">AAG570_010681</name>
</gene>
<dbReference type="GO" id="GO:0003677">
    <property type="term" value="F:DNA binding"/>
    <property type="evidence" value="ECO:0007669"/>
    <property type="project" value="UniProtKB-KW"/>
</dbReference>
<evidence type="ECO:0000256" key="5">
    <source>
        <dbReference type="ARBA" id="ARBA00023242"/>
    </source>
</evidence>
<evidence type="ECO:0000256" key="1">
    <source>
        <dbReference type="ARBA" id="ARBA00004123"/>
    </source>
</evidence>
<keyword evidence="2" id="KW-0217">Developmental protein</keyword>
<dbReference type="InterPro" id="IPR001827">
    <property type="entry name" value="Homeobox_Antennapedia_CS"/>
</dbReference>
<feature type="compositionally biased region" description="Polar residues" evidence="6">
    <location>
        <begin position="122"/>
        <end position="136"/>
    </location>
</feature>
<organism evidence="7 8">
    <name type="scientific">Ranatra chinensis</name>
    <dbReference type="NCBI Taxonomy" id="642074"/>
    <lineage>
        <taxon>Eukaryota</taxon>
        <taxon>Metazoa</taxon>
        <taxon>Ecdysozoa</taxon>
        <taxon>Arthropoda</taxon>
        <taxon>Hexapoda</taxon>
        <taxon>Insecta</taxon>
        <taxon>Pterygota</taxon>
        <taxon>Neoptera</taxon>
        <taxon>Paraneoptera</taxon>
        <taxon>Hemiptera</taxon>
        <taxon>Heteroptera</taxon>
        <taxon>Panheteroptera</taxon>
        <taxon>Nepomorpha</taxon>
        <taxon>Nepidae</taxon>
        <taxon>Ranatrinae</taxon>
        <taxon>Ranatra</taxon>
    </lineage>
</organism>
<keyword evidence="8" id="KW-1185">Reference proteome</keyword>
<dbReference type="GO" id="GO:0005634">
    <property type="term" value="C:nucleus"/>
    <property type="evidence" value="ECO:0007669"/>
    <property type="project" value="UniProtKB-SubCell"/>
</dbReference>
<evidence type="ECO:0000256" key="3">
    <source>
        <dbReference type="ARBA" id="ARBA00023125"/>
    </source>
</evidence>
<feature type="region of interest" description="Disordered" evidence="6">
    <location>
        <begin position="106"/>
        <end position="208"/>
    </location>
</feature>
<evidence type="ECO:0000313" key="8">
    <source>
        <dbReference type="Proteomes" id="UP001558652"/>
    </source>
</evidence>
<evidence type="ECO:0000256" key="6">
    <source>
        <dbReference type="SAM" id="MobiDB-lite"/>
    </source>
</evidence>
<dbReference type="PROSITE" id="PS00032">
    <property type="entry name" value="ANTENNAPEDIA"/>
    <property type="match status" value="1"/>
</dbReference>
<accession>A0ABD0YN96</accession>
<keyword evidence="4" id="KW-0371">Homeobox</keyword>
<proteinExistence type="predicted"/>
<feature type="compositionally biased region" description="Low complexity" evidence="6">
    <location>
        <begin position="144"/>
        <end position="193"/>
    </location>
</feature>
<dbReference type="AlphaFoldDB" id="A0ABD0YN96"/>
<dbReference type="Proteomes" id="UP001558652">
    <property type="component" value="Unassembled WGS sequence"/>
</dbReference>